<dbReference type="InterPro" id="IPR011705">
    <property type="entry name" value="BACK"/>
</dbReference>
<accession>A0A1B0G1U4</accession>
<dbReference type="STRING" id="37546.A0A1B0G1U4"/>
<dbReference type="SUPFAM" id="SSF54695">
    <property type="entry name" value="POZ domain"/>
    <property type="match status" value="1"/>
</dbReference>
<dbReference type="Gene3D" id="3.30.710.10">
    <property type="entry name" value="Potassium Channel Kv1.1, Chain A"/>
    <property type="match status" value="1"/>
</dbReference>
<dbReference type="InterPro" id="IPR011333">
    <property type="entry name" value="SKP1/BTB/POZ_sf"/>
</dbReference>
<name>A0A1B0G1U4_GLOMM</name>
<reference evidence="2" key="1">
    <citation type="submission" date="2020-05" db="UniProtKB">
        <authorList>
            <consortium name="EnsemblMetazoa"/>
        </authorList>
    </citation>
    <scope>IDENTIFICATION</scope>
    <source>
        <strain evidence="2">Yale</strain>
    </source>
</reference>
<evidence type="ECO:0000313" key="2">
    <source>
        <dbReference type="EnsemblMetazoa" id="GMOY007261-PA"/>
    </source>
</evidence>
<dbReference type="EnsemblMetazoa" id="GMOY007261-RA">
    <property type="protein sequence ID" value="GMOY007261-PA"/>
    <property type="gene ID" value="GMOY007261"/>
</dbReference>
<organism evidence="2 3">
    <name type="scientific">Glossina morsitans morsitans</name>
    <name type="common">Savannah tsetse fly</name>
    <dbReference type="NCBI Taxonomy" id="37546"/>
    <lineage>
        <taxon>Eukaryota</taxon>
        <taxon>Metazoa</taxon>
        <taxon>Ecdysozoa</taxon>
        <taxon>Arthropoda</taxon>
        <taxon>Hexapoda</taxon>
        <taxon>Insecta</taxon>
        <taxon>Pterygota</taxon>
        <taxon>Neoptera</taxon>
        <taxon>Endopterygota</taxon>
        <taxon>Diptera</taxon>
        <taxon>Brachycera</taxon>
        <taxon>Muscomorpha</taxon>
        <taxon>Hippoboscoidea</taxon>
        <taxon>Glossinidae</taxon>
        <taxon>Glossina</taxon>
    </lineage>
</organism>
<dbReference type="EMBL" id="CCAG010015440">
    <property type="status" value="NOT_ANNOTATED_CDS"/>
    <property type="molecule type" value="Genomic_DNA"/>
</dbReference>
<dbReference type="Gene3D" id="1.25.40.420">
    <property type="match status" value="2"/>
</dbReference>
<dbReference type="InterPro" id="IPR000210">
    <property type="entry name" value="BTB/POZ_dom"/>
</dbReference>
<dbReference type="PhylomeDB" id="A0A1B0G1U4"/>
<evidence type="ECO:0000259" key="1">
    <source>
        <dbReference type="PROSITE" id="PS50097"/>
    </source>
</evidence>
<dbReference type="AlphaFoldDB" id="A0A1B0G1U4"/>
<dbReference type="Pfam" id="PF00651">
    <property type="entry name" value="BTB"/>
    <property type="match status" value="1"/>
</dbReference>
<feature type="domain" description="BTB" evidence="1">
    <location>
        <begin position="18"/>
        <end position="85"/>
    </location>
</feature>
<dbReference type="VEuPathDB" id="VectorBase:GMOY007261"/>
<proteinExistence type="predicted"/>
<dbReference type="PANTHER" id="PTHR45632:SF26">
    <property type="entry name" value="BTB DOMAIN-CONTAINING PROTEIN"/>
    <property type="match status" value="1"/>
</dbReference>
<dbReference type="PROSITE" id="PS50097">
    <property type="entry name" value="BTB"/>
    <property type="match status" value="1"/>
</dbReference>
<dbReference type="Pfam" id="PF07707">
    <property type="entry name" value="BACK"/>
    <property type="match status" value="1"/>
</dbReference>
<dbReference type="SMART" id="SM00225">
    <property type="entry name" value="BTB"/>
    <property type="match status" value="1"/>
</dbReference>
<keyword evidence="3" id="KW-1185">Reference proteome</keyword>
<dbReference type="PANTHER" id="PTHR45632">
    <property type="entry name" value="LD33804P"/>
    <property type="match status" value="1"/>
</dbReference>
<dbReference type="Proteomes" id="UP000092444">
    <property type="component" value="Unassembled WGS sequence"/>
</dbReference>
<protein>
    <recommendedName>
        <fullName evidence="1">BTB domain-containing protein</fullName>
    </recommendedName>
</protein>
<evidence type="ECO:0000313" key="3">
    <source>
        <dbReference type="Proteomes" id="UP000092444"/>
    </source>
</evidence>
<sequence length="290" mass="33899">MRNNPENLTYDHLMLQNCDFALEVEGETIYAHRLVLSIASPYFAAMFKNETKEKATGFVKLEDIHLTAVETIVEYIYSGEIALTEENVQSVCTTSDYLQIEWVKRECVEFLKRNINATNCLQLRRIADKPPFNELCECTHDYILKNFVILIHKKEWLELPFEVHAYEAVINWIKYDLTKRQGYLAHLMRHVRVAFVRTEFLRDHIPSESMLTSDPQCSQFLIEAFRYQLTPLSQRSSFWSQTKNVYTNRNAKIHVLFAGGKHIETTSVHRMCNVYNATNNKTSPISDMLE</sequence>
<dbReference type="SMART" id="SM00875">
    <property type="entry name" value="BACK"/>
    <property type="match status" value="1"/>
</dbReference>